<dbReference type="Proteomes" id="UP000770629">
    <property type="component" value="Unassembled WGS sequence"/>
</dbReference>
<accession>A0ABS7IGL1</accession>
<name>A0ABS7IGL1_9HYPH</name>
<dbReference type="EMBL" id="JABDYF010000004">
    <property type="protein sequence ID" value="MBX5089676.1"/>
    <property type="molecule type" value="Genomic_DNA"/>
</dbReference>
<organism evidence="1 2">
    <name type="scientific">Rhizobium lentis</name>
    <dbReference type="NCBI Taxonomy" id="1138194"/>
    <lineage>
        <taxon>Bacteria</taxon>
        <taxon>Pseudomonadati</taxon>
        <taxon>Pseudomonadota</taxon>
        <taxon>Alphaproteobacteria</taxon>
        <taxon>Hyphomicrobiales</taxon>
        <taxon>Rhizobiaceae</taxon>
        <taxon>Rhizobium/Agrobacterium group</taxon>
        <taxon>Rhizobium</taxon>
    </lineage>
</organism>
<protein>
    <submittedName>
        <fullName evidence="1">Uncharacterized protein</fullName>
    </submittedName>
</protein>
<sequence>MGCLHGGGNSLRTNRVYLLEFSKQHAAERQEPDALVNIFLGQALTPLHLTQPVAEFIHVFSYSLNEILDLISIFPSNRHLKHFPLYGRYPANRPTPENRTADCVKQRKKSVKMGKDFARTQAVPFSPVRRGIAGGEKKKR</sequence>
<proteinExistence type="predicted"/>
<comment type="caution">
    <text evidence="1">The sequence shown here is derived from an EMBL/GenBank/DDBJ whole genome shotgun (WGS) entry which is preliminary data.</text>
</comment>
<evidence type="ECO:0000313" key="1">
    <source>
        <dbReference type="EMBL" id="MBX5089676.1"/>
    </source>
</evidence>
<reference evidence="1 2" key="1">
    <citation type="submission" date="2020-04" db="EMBL/GenBank/DDBJ databases">
        <title>Global-level population genomics: horizontal gene transfer, symbiosis and evolution in Rhizobia.</title>
        <authorList>
            <person name="Gai Y."/>
        </authorList>
    </citation>
    <scope>NUCLEOTIDE SEQUENCE [LARGE SCALE GENOMIC DNA]</scope>
    <source>
        <strain evidence="1 2">BLR33</strain>
    </source>
</reference>
<keyword evidence="2" id="KW-1185">Reference proteome</keyword>
<evidence type="ECO:0000313" key="2">
    <source>
        <dbReference type="Proteomes" id="UP000770629"/>
    </source>
</evidence>
<gene>
    <name evidence="1" type="ORF">HJB60_10925</name>
</gene>
<dbReference type="RefSeq" id="WP_221119405.1">
    <property type="nucleotide sequence ID" value="NZ_JABDYF010000004.1"/>
</dbReference>